<name>A0A6C0BN71_9ZZZZ</name>
<keyword evidence="5" id="KW-0547">Nucleotide-binding</keyword>
<dbReference type="InterPro" id="IPR005248">
    <property type="entry name" value="NadD/NMNAT"/>
</dbReference>
<evidence type="ECO:0000256" key="3">
    <source>
        <dbReference type="ARBA" id="ARBA00022679"/>
    </source>
</evidence>
<dbReference type="Gene3D" id="3.40.50.620">
    <property type="entry name" value="HUPs"/>
    <property type="match status" value="1"/>
</dbReference>
<accession>A0A6C0BN71</accession>
<dbReference type="SUPFAM" id="SSF52374">
    <property type="entry name" value="Nucleotidylyl transferase"/>
    <property type="match status" value="1"/>
</dbReference>
<dbReference type="PANTHER" id="PTHR39321">
    <property type="entry name" value="NICOTINATE-NUCLEOTIDE ADENYLYLTRANSFERASE-RELATED"/>
    <property type="match status" value="1"/>
</dbReference>
<evidence type="ECO:0000256" key="4">
    <source>
        <dbReference type="ARBA" id="ARBA00022695"/>
    </source>
</evidence>
<evidence type="ECO:0000259" key="9">
    <source>
        <dbReference type="Pfam" id="PF01467"/>
    </source>
</evidence>
<dbReference type="Gene3D" id="3.40.50.300">
    <property type="entry name" value="P-loop containing nucleotide triphosphate hydrolases"/>
    <property type="match status" value="1"/>
</dbReference>
<evidence type="ECO:0000313" key="10">
    <source>
        <dbReference type="EMBL" id="QHS92703.1"/>
    </source>
</evidence>
<dbReference type="GO" id="GO:0005524">
    <property type="term" value="F:ATP binding"/>
    <property type="evidence" value="ECO:0007669"/>
    <property type="project" value="UniProtKB-KW"/>
</dbReference>
<keyword evidence="8" id="KW-0520">NAD</keyword>
<dbReference type="GO" id="GO:0019205">
    <property type="term" value="F:nucleobase-containing compound kinase activity"/>
    <property type="evidence" value="ECO:0007669"/>
    <property type="project" value="InterPro"/>
</dbReference>
<dbReference type="GO" id="GO:0009435">
    <property type="term" value="P:NAD+ biosynthetic process"/>
    <property type="evidence" value="ECO:0007669"/>
    <property type="project" value="UniProtKB-UniPathway"/>
</dbReference>
<keyword evidence="2" id="KW-0662">Pyridine nucleotide biosynthesis</keyword>
<sequence length="393" mass="45351">MKIAVYFGSFNPVHTNHLNLCQDLLRKDFDHVYLVPNQNNPLKPYIVSLDHRCHMISLAIETLGLGKTVHVYRSNSTHHTWEGRVQICTEISNLVGNENCEISQIIGQDSYESALERCRKGEGIYSLHGRQLIVYPRRGYDQIIKIPDELHGCVQIADGYFEENECSSTLIRDCVKKGRSYDQCHDFLCEPVYQYLINQKLYSIIPNNRHIVVIMGSPGSGKGTICEYLVRSHPQYHHVSAGDLYRVAQTNKTPDYYVLEKEKEKGFQSYMEALTVFIINQLKRIIIPSNYYLIDGLKTSDFLPFEQEIAPIDSVVILNCQYTVAQARLKTRHRPDDTDVNIKKRLDNYYRYLWVQKETLESYADTGRPVINLSSQASPDYIAHHPAWKTLLV</sequence>
<dbReference type="InterPro" id="IPR027417">
    <property type="entry name" value="P-loop_NTPase"/>
</dbReference>
<keyword evidence="7" id="KW-0067">ATP-binding</keyword>
<evidence type="ECO:0000256" key="2">
    <source>
        <dbReference type="ARBA" id="ARBA00022642"/>
    </source>
</evidence>
<evidence type="ECO:0000256" key="1">
    <source>
        <dbReference type="ARBA" id="ARBA00004790"/>
    </source>
</evidence>
<feature type="domain" description="Cytidyltransferase-like" evidence="9">
    <location>
        <begin position="5"/>
        <end position="172"/>
    </location>
</feature>
<keyword evidence="3" id="KW-0808">Transferase</keyword>
<dbReference type="InterPro" id="IPR000850">
    <property type="entry name" value="Adenylat/UMP-CMP_kin"/>
</dbReference>
<comment type="pathway">
    <text evidence="1">Cofactor biosynthesis; NAD(+) biosynthesis.</text>
</comment>
<dbReference type="Pfam" id="PF01467">
    <property type="entry name" value="CTP_transf_like"/>
    <property type="match status" value="1"/>
</dbReference>
<organism evidence="10">
    <name type="scientific">viral metagenome</name>
    <dbReference type="NCBI Taxonomy" id="1070528"/>
    <lineage>
        <taxon>unclassified sequences</taxon>
        <taxon>metagenomes</taxon>
        <taxon>organismal metagenomes</taxon>
    </lineage>
</organism>
<dbReference type="UniPathway" id="UPA00253"/>
<dbReference type="NCBIfam" id="TIGR00125">
    <property type="entry name" value="cyt_tran_rel"/>
    <property type="match status" value="1"/>
</dbReference>
<dbReference type="InterPro" id="IPR004821">
    <property type="entry name" value="Cyt_trans-like"/>
</dbReference>
<dbReference type="EMBL" id="MN739187">
    <property type="protein sequence ID" value="QHS92703.1"/>
    <property type="molecule type" value="Genomic_DNA"/>
</dbReference>
<dbReference type="AlphaFoldDB" id="A0A6C0BN71"/>
<keyword evidence="6" id="KW-0418">Kinase</keyword>
<keyword evidence="4" id="KW-0548">Nucleotidyltransferase</keyword>
<evidence type="ECO:0000256" key="8">
    <source>
        <dbReference type="ARBA" id="ARBA00023027"/>
    </source>
</evidence>
<dbReference type="PRINTS" id="PR00094">
    <property type="entry name" value="ADENYLTKNASE"/>
</dbReference>
<dbReference type="GO" id="GO:0070566">
    <property type="term" value="F:adenylyltransferase activity"/>
    <property type="evidence" value="ECO:0007669"/>
    <property type="project" value="UniProtKB-ARBA"/>
</dbReference>
<protein>
    <recommendedName>
        <fullName evidence="9">Cytidyltransferase-like domain-containing protein</fullName>
    </recommendedName>
</protein>
<reference evidence="10" key="1">
    <citation type="journal article" date="2020" name="Nature">
        <title>Giant virus diversity and host interactions through global metagenomics.</title>
        <authorList>
            <person name="Schulz F."/>
            <person name="Roux S."/>
            <person name="Paez-Espino D."/>
            <person name="Jungbluth S."/>
            <person name="Walsh D.A."/>
            <person name="Denef V.J."/>
            <person name="McMahon K.D."/>
            <person name="Konstantinidis K.T."/>
            <person name="Eloe-Fadrosh E.A."/>
            <person name="Kyrpides N.C."/>
            <person name="Woyke T."/>
        </authorList>
    </citation>
    <scope>NUCLEOTIDE SEQUENCE</scope>
    <source>
        <strain evidence="10">GVMAG-M-3300014204-73</strain>
    </source>
</reference>
<proteinExistence type="predicted"/>
<dbReference type="Pfam" id="PF00406">
    <property type="entry name" value="ADK"/>
    <property type="match status" value="1"/>
</dbReference>
<dbReference type="InterPro" id="IPR014729">
    <property type="entry name" value="Rossmann-like_a/b/a_fold"/>
</dbReference>
<evidence type="ECO:0000256" key="6">
    <source>
        <dbReference type="ARBA" id="ARBA00022777"/>
    </source>
</evidence>
<dbReference type="CDD" id="cd02165">
    <property type="entry name" value="NMNAT"/>
    <property type="match status" value="1"/>
</dbReference>
<dbReference type="PANTHER" id="PTHR39321:SF3">
    <property type="entry name" value="PHOSPHOPANTETHEINE ADENYLYLTRANSFERASE"/>
    <property type="match status" value="1"/>
</dbReference>
<dbReference type="SUPFAM" id="SSF52540">
    <property type="entry name" value="P-loop containing nucleoside triphosphate hydrolases"/>
    <property type="match status" value="1"/>
</dbReference>
<evidence type="ECO:0000256" key="7">
    <source>
        <dbReference type="ARBA" id="ARBA00022840"/>
    </source>
</evidence>
<evidence type="ECO:0000256" key="5">
    <source>
        <dbReference type="ARBA" id="ARBA00022741"/>
    </source>
</evidence>